<protein>
    <submittedName>
        <fullName evidence="1">Uncharacterized protein</fullName>
    </submittedName>
</protein>
<dbReference type="EMBL" id="BK014422">
    <property type="protein sequence ID" value="DAD54842.1"/>
    <property type="molecule type" value="Genomic_RNA"/>
</dbReference>
<accession>A0A8D9PCR1</accession>
<reference evidence="1" key="1">
    <citation type="journal article" date="2021" name="Sci. Rep.">
        <title>Armillaria root rot fungi host single-stranded RNA viruses.</title>
        <authorList>
            <person name="Linnakoski R."/>
            <person name="Sutela S."/>
            <person name="Coetzee M.P.A."/>
            <person name="Duong T.A."/>
            <person name="Pavlov I.N."/>
            <person name="Litovka Y.A."/>
            <person name="Hantula J."/>
            <person name="Wingfield B.D."/>
            <person name="Vainio E.J."/>
        </authorList>
    </citation>
    <scope>NUCLEOTIDE SEQUENCE</scope>
    <source>
        <strain evidence="1">2840</strain>
    </source>
</reference>
<evidence type="ECO:0000313" key="1">
    <source>
        <dbReference type="EMBL" id="DAD54842.1"/>
    </source>
</evidence>
<name>A0A8D9PCR1_9VIRU</name>
<organism evidence="1">
    <name type="scientific">Armillaria novae-zelandiae ambi-like virus 1</name>
    <dbReference type="NCBI Taxonomy" id="2803970"/>
    <lineage>
        <taxon>Viruses</taxon>
        <taxon>Riboviria</taxon>
        <taxon>Orthornavirae</taxon>
        <taxon>Ambiviricota</taxon>
        <taxon>Suforviricetes</taxon>
        <taxon>Crytulvirales</taxon>
        <taxon>Quambiviridae</taxon>
        <taxon>Orthoquambivirus</taxon>
        <taxon>Orthoquambivirus armillariae</taxon>
    </lineage>
</organism>
<proteinExistence type="predicted"/>
<sequence>MKLFTSIPSPINNISSSIFSDNGNPGESSAKISDINVYSLPVQMNNAYIRFKEWFCVHVAAALRNESVVYKPAEQVYMTIEGVPKGLIFPSPPVGIAVPGMSTEHISASMARLGFIKESVGRAPFFRGVVTDESIAQISRLHPNIDTSVPYGVTSLRGWMTYRLCERLLIACLKTFPGSLSKSDGKLKSSSYQGKLSKTGGMHFRNSSLVYC</sequence>